<proteinExistence type="predicted"/>
<sequence>MAGAASISQLPVTVFTLSQYNELYSRGFDNLWNNSREPNTEIVLHLNKRVIATVYRRLRDLFQDGQKTLVITGNHNAESVLSDLASSFSSTISNMNKTVTSRLTSG</sequence>
<protein>
    <submittedName>
        <fullName evidence="1">Uncharacterized protein</fullName>
    </submittedName>
</protein>
<keyword evidence="2" id="KW-1185">Reference proteome</keyword>
<accession>A0A9P6IWD0</accession>
<evidence type="ECO:0000313" key="1">
    <source>
        <dbReference type="EMBL" id="KAF9948648.1"/>
    </source>
</evidence>
<evidence type="ECO:0000313" key="2">
    <source>
        <dbReference type="Proteomes" id="UP000749646"/>
    </source>
</evidence>
<comment type="caution">
    <text evidence="1">The sequence shown here is derived from an EMBL/GenBank/DDBJ whole genome shotgun (WGS) entry which is preliminary data.</text>
</comment>
<reference evidence="1" key="1">
    <citation type="journal article" date="2020" name="Fungal Divers.">
        <title>Resolving the Mortierellaceae phylogeny through synthesis of multi-gene phylogenetics and phylogenomics.</title>
        <authorList>
            <person name="Vandepol N."/>
            <person name="Liber J."/>
            <person name="Desiro A."/>
            <person name="Na H."/>
            <person name="Kennedy M."/>
            <person name="Barry K."/>
            <person name="Grigoriev I.V."/>
            <person name="Miller A.N."/>
            <person name="O'Donnell K."/>
            <person name="Stajich J.E."/>
            <person name="Bonito G."/>
        </authorList>
    </citation>
    <scope>NUCLEOTIDE SEQUENCE</scope>
    <source>
        <strain evidence="1">MES-2147</strain>
    </source>
</reference>
<name>A0A9P6IWD0_9FUNG</name>
<dbReference type="AlphaFoldDB" id="A0A9P6IWD0"/>
<dbReference type="OrthoDB" id="2401402at2759"/>
<organism evidence="1 2">
    <name type="scientific">Modicella reniformis</name>
    <dbReference type="NCBI Taxonomy" id="1440133"/>
    <lineage>
        <taxon>Eukaryota</taxon>
        <taxon>Fungi</taxon>
        <taxon>Fungi incertae sedis</taxon>
        <taxon>Mucoromycota</taxon>
        <taxon>Mortierellomycotina</taxon>
        <taxon>Mortierellomycetes</taxon>
        <taxon>Mortierellales</taxon>
        <taxon>Mortierellaceae</taxon>
        <taxon>Modicella</taxon>
    </lineage>
</organism>
<dbReference type="EMBL" id="JAAAHW010007396">
    <property type="protein sequence ID" value="KAF9948648.1"/>
    <property type="molecule type" value="Genomic_DNA"/>
</dbReference>
<gene>
    <name evidence="1" type="ORF">BGZ65_007923</name>
</gene>
<dbReference type="Proteomes" id="UP000749646">
    <property type="component" value="Unassembled WGS sequence"/>
</dbReference>